<dbReference type="AlphaFoldDB" id="A0AAQ3V1A0"/>
<evidence type="ECO:0000256" key="2">
    <source>
        <dbReference type="ARBA" id="ARBA00022801"/>
    </source>
</evidence>
<dbReference type="PROSITE" id="PS50994">
    <property type="entry name" value="INTEGRASE"/>
    <property type="match status" value="1"/>
</dbReference>
<dbReference type="CDD" id="cd09272">
    <property type="entry name" value="RNase_HI_RT_Ty1"/>
    <property type="match status" value="1"/>
</dbReference>
<dbReference type="Proteomes" id="UP001341281">
    <property type="component" value="Chromosome 10"/>
</dbReference>
<evidence type="ECO:0000313" key="5">
    <source>
        <dbReference type="Proteomes" id="UP001341281"/>
    </source>
</evidence>
<feature type="domain" description="Integrase catalytic" evidence="3">
    <location>
        <begin position="374"/>
        <end position="550"/>
    </location>
</feature>
<dbReference type="InterPro" id="IPR043502">
    <property type="entry name" value="DNA/RNA_pol_sf"/>
</dbReference>
<dbReference type="PANTHER" id="PTHR42648">
    <property type="entry name" value="TRANSPOSASE, PUTATIVE-RELATED"/>
    <property type="match status" value="1"/>
</dbReference>
<dbReference type="GO" id="GO:0016787">
    <property type="term" value="F:hydrolase activity"/>
    <property type="evidence" value="ECO:0007669"/>
    <property type="project" value="UniProtKB-KW"/>
</dbReference>
<dbReference type="GO" id="GO:0046872">
    <property type="term" value="F:metal ion binding"/>
    <property type="evidence" value="ECO:0007669"/>
    <property type="project" value="UniProtKB-KW"/>
</dbReference>
<dbReference type="Pfam" id="PF14223">
    <property type="entry name" value="Retrotran_gag_2"/>
    <property type="match status" value="1"/>
</dbReference>
<dbReference type="Pfam" id="PF25597">
    <property type="entry name" value="SH3_retrovirus"/>
    <property type="match status" value="1"/>
</dbReference>
<evidence type="ECO:0000313" key="4">
    <source>
        <dbReference type="EMBL" id="WVZ99084.1"/>
    </source>
</evidence>
<name>A0AAQ3V1A0_PASNO</name>
<dbReference type="Pfam" id="PF07727">
    <property type="entry name" value="RVT_2"/>
    <property type="match status" value="1"/>
</dbReference>
<dbReference type="GO" id="GO:0003676">
    <property type="term" value="F:nucleic acid binding"/>
    <property type="evidence" value="ECO:0007669"/>
    <property type="project" value="InterPro"/>
</dbReference>
<dbReference type="EMBL" id="CP144754">
    <property type="protein sequence ID" value="WVZ99084.1"/>
    <property type="molecule type" value="Genomic_DNA"/>
</dbReference>
<accession>A0AAQ3V1A0</accession>
<keyword evidence="2" id="KW-0378">Hydrolase</keyword>
<dbReference type="InterPro" id="IPR039537">
    <property type="entry name" value="Retrotran_Ty1/copia-like"/>
</dbReference>
<dbReference type="InterPro" id="IPR025724">
    <property type="entry name" value="GAG-pre-integrase_dom"/>
</dbReference>
<evidence type="ECO:0000259" key="3">
    <source>
        <dbReference type="PROSITE" id="PS50994"/>
    </source>
</evidence>
<sequence>MGGREVVLERVVEKATAAVTYPMLTRTNYTEWSLVMRVNLQAAGLWEVVNTGEGEYRDDRNALAALLRAVPQEMQAGLTVKETAKEAWEAIKAVRVGVERVKEANVEKLRKEFNELRFKAGEGVEDFSLRLNTLANQLRVLGEDISEKEVVKRLLHSVPESLEQVAISIETLLNLSEVSFEEVVGRLRAVEQRKKTAQSQMKDDAGRLLLTEEEWLARLKIQEGTRGGPNHGGRGASGCVLFVCKNGEHQVLSNVYYIPRLIANIVSVGQLSEARHEILINKEGVMKVKDPCGRLLAHVPRKANRLFVLNITIAQPVCLSVRAEEEAWKWHARLGHLNFQAMRTLARKEMVRGLPELTQVNQLCEGCMASKQRRTPFPAKAEHSAERVLELVHGDLCGPISPPTPSGSKYFLLLVDDSSRYMWVKILCSKDQAAAAIKQFQVEAEAEMGKKLGALRTDRGGEFTSVDFMEYCTENGIRRQLTAPYSPQQNGVVERRNGTVVAQRRGPLKAKGLPGWLWGEAVATAVYLLNRSPTKGVKGMTPYEAWFGKKPAVHYLRTFGCIVGSKAYRAYDPTTGKVVITRDVVFDEGTQWDWSGMENLETGSDAGSGDSFAVEYPVEENRRAIEGEEGQERTPSVQSQLEPLVGGNIEEEEPVTPVVAQFAPAADPSPIQFVSPPSIMPILTMVARDLDRVELLAVSADEPASLAEAMKHECWRRAMAKELAAIEENKTWTLTDLPADRRAIGLKWVFKVKRDEKGAVVRHKARLVVKGYSQRQGIDYDEVFAPVARMEAIRLLMSLAAHEGWEVHHMDVKSAFLNGELKEEVFVEQPPGFLDPNNDHKVFKLHKALYGLHQAPRAWNHKLDESLISLGFKRSHSEHAIYCKEGAGRLVVGVYVDDLIITGTNSQAIQTLKKEMTHLFKMSDLGLLHYYLGIEVKQSTEGISSCQKAYTRKILKKAGMAGCNACQTPMVPRLKLTKESGSPMVDATLYRSIVGSLRDKGQRMFYGRKKGTEPVLTGFSDGDYAGNVDSRKSTSGIIFFLGDGAVSWQSVKQRIVANSSCEAEYIAAATAACQSIWLARVLADMRGSEVKKPILMVDNKSTISKIKNPILNDRSKHIDVKFHVIREYSKTGQIEVKFISTTDQLGDILTKPLGRLKFQELRDKIGICQVD</sequence>
<keyword evidence="1" id="KW-0479">Metal-binding</keyword>
<organism evidence="4 5">
    <name type="scientific">Paspalum notatum var. saurae</name>
    <dbReference type="NCBI Taxonomy" id="547442"/>
    <lineage>
        <taxon>Eukaryota</taxon>
        <taxon>Viridiplantae</taxon>
        <taxon>Streptophyta</taxon>
        <taxon>Embryophyta</taxon>
        <taxon>Tracheophyta</taxon>
        <taxon>Spermatophyta</taxon>
        <taxon>Magnoliopsida</taxon>
        <taxon>Liliopsida</taxon>
        <taxon>Poales</taxon>
        <taxon>Poaceae</taxon>
        <taxon>PACMAD clade</taxon>
        <taxon>Panicoideae</taxon>
        <taxon>Andropogonodae</taxon>
        <taxon>Paspaleae</taxon>
        <taxon>Paspalinae</taxon>
        <taxon>Paspalum</taxon>
    </lineage>
</organism>
<gene>
    <name evidence="4" type="ORF">U9M48_044434</name>
</gene>
<dbReference type="InterPro" id="IPR057670">
    <property type="entry name" value="SH3_retrovirus"/>
</dbReference>
<dbReference type="Pfam" id="PF00665">
    <property type="entry name" value="rve"/>
    <property type="match status" value="1"/>
</dbReference>
<dbReference type="Gene3D" id="3.30.420.10">
    <property type="entry name" value="Ribonuclease H-like superfamily/Ribonuclease H"/>
    <property type="match status" value="1"/>
</dbReference>
<dbReference type="GO" id="GO:0015074">
    <property type="term" value="P:DNA integration"/>
    <property type="evidence" value="ECO:0007669"/>
    <property type="project" value="InterPro"/>
</dbReference>
<dbReference type="InterPro" id="IPR013103">
    <property type="entry name" value="RVT_2"/>
</dbReference>
<dbReference type="SUPFAM" id="SSF56672">
    <property type="entry name" value="DNA/RNA polymerases"/>
    <property type="match status" value="1"/>
</dbReference>
<protein>
    <recommendedName>
        <fullName evidence="3">Integrase catalytic domain-containing protein</fullName>
    </recommendedName>
</protein>
<reference evidence="4 5" key="1">
    <citation type="submission" date="2024-02" db="EMBL/GenBank/DDBJ databases">
        <title>High-quality chromosome-scale genome assembly of Pensacola bahiagrass (Paspalum notatum Flugge var. saurae).</title>
        <authorList>
            <person name="Vega J.M."/>
            <person name="Podio M."/>
            <person name="Orjuela J."/>
            <person name="Siena L.A."/>
            <person name="Pessino S.C."/>
            <person name="Combes M.C."/>
            <person name="Mariac C."/>
            <person name="Albertini E."/>
            <person name="Pupilli F."/>
            <person name="Ortiz J.P.A."/>
            <person name="Leblanc O."/>
        </authorList>
    </citation>
    <scope>NUCLEOTIDE SEQUENCE [LARGE SCALE GENOMIC DNA]</scope>
    <source>
        <strain evidence="4">R1</strain>
        <tissue evidence="4">Leaf</tissue>
    </source>
</reference>
<dbReference type="InterPro" id="IPR001584">
    <property type="entry name" value="Integrase_cat-core"/>
</dbReference>
<keyword evidence="5" id="KW-1185">Reference proteome</keyword>
<dbReference type="InterPro" id="IPR036397">
    <property type="entry name" value="RNaseH_sf"/>
</dbReference>
<dbReference type="SUPFAM" id="SSF53098">
    <property type="entry name" value="Ribonuclease H-like"/>
    <property type="match status" value="1"/>
</dbReference>
<dbReference type="InterPro" id="IPR012337">
    <property type="entry name" value="RNaseH-like_sf"/>
</dbReference>
<dbReference type="Pfam" id="PF13976">
    <property type="entry name" value="gag_pre-integrs"/>
    <property type="match status" value="1"/>
</dbReference>
<proteinExistence type="predicted"/>
<evidence type="ECO:0000256" key="1">
    <source>
        <dbReference type="ARBA" id="ARBA00022723"/>
    </source>
</evidence>
<dbReference type="PANTHER" id="PTHR42648:SF25">
    <property type="entry name" value="RNA-DIRECTED DNA POLYMERASE"/>
    <property type="match status" value="1"/>
</dbReference>